<evidence type="ECO:0000313" key="3">
    <source>
        <dbReference type="EMBL" id="CAK7262450.1"/>
    </source>
</evidence>
<dbReference type="EMBL" id="CAWUOM010000001">
    <property type="protein sequence ID" value="CAK7262450.1"/>
    <property type="molecule type" value="Genomic_DNA"/>
</dbReference>
<keyword evidence="4" id="KW-1185">Reference proteome</keyword>
<feature type="region of interest" description="Disordered" evidence="1">
    <location>
        <begin position="191"/>
        <end position="267"/>
    </location>
</feature>
<name>A0ABP0D5D4_9PEZI</name>
<evidence type="ECO:0000313" key="4">
    <source>
        <dbReference type="Proteomes" id="UP001642501"/>
    </source>
</evidence>
<dbReference type="SUPFAM" id="SSF81383">
    <property type="entry name" value="F-box domain"/>
    <property type="match status" value="1"/>
</dbReference>
<feature type="compositionally biased region" description="Low complexity" evidence="1">
    <location>
        <begin position="256"/>
        <end position="265"/>
    </location>
</feature>
<evidence type="ECO:0000259" key="2">
    <source>
        <dbReference type="PROSITE" id="PS50181"/>
    </source>
</evidence>
<dbReference type="InterPro" id="IPR036047">
    <property type="entry name" value="F-box-like_dom_sf"/>
</dbReference>
<protein>
    <recommendedName>
        <fullName evidence="2">F-box domain-containing protein</fullName>
    </recommendedName>
</protein>
<evidence type="ECO:0000256" key="1">
    <source>
        <dbReference type="SAM" id="MobiDB-lite"/>
    </source>
</evidence>
<feature type="domain" description="F-box" evidence="2">
    <location>
        <begin position="1"/>
        <end position="52"/>
    </location>
</feature>
<dbReference type="PROSITE" id="PS50181">
    <property type="entry name" value="FBOX"/>
    <property type="match status" value="1"/>
</dbReference>
<accession>A0ABP0D5D4</accession>
<gene>
    <name evidence="3" type="ORF">SEPCBS57363_000037</name>
</gene>
<proteinExistence type="predicted"/>
<sequence length="572" mass="62690">MDTLPVELLHQILRDCDAASVCSLRLLTRTLADLGYDYLLPSNFCTQPWRDGVARLRAIASHKRLRSKISSVTFHFAQADIEHVRESLDAKLARDPKNVALNRTRDQLVDFEHCHLNISPLYAEDPADLAVTFRSLFNLKNIAVSFQQAPVTVAGIQEGTTDGPSLKLNHDSAIKRLNVLISALQLASVPRNALPSSSKSGQSSRNNSYSSSCSPNNSPPSIYASTAPASAVTSAATSTRLSSPTSSHIPTPPSSTPGSPSTTDTEACQDRCQLTSLSIDRLPLEVLRNQLTRRLWFQSRNVFGGLTRLDLTLETSNVNFPSAKFKAVNGLGYVLRMAPHLTHLSLDFRSNHSTSEAFILPLHELLGESDSLDRRPLPLSLPGCNGSGRSGVADMNGHTAFCFRVLTDLKLSGIGCDEADLRGFLLRHASTLERLRLGGRGRAHNWQHNNVGGMQLSNGTFSSFFRSLRGGRLPRLQQMHLEGVFFCLTNSLSGEADSLPATSVAASPSIARPRCESYNFRPTKDDNGDPIPEETMFRTSIEYTTSEKFEAYVLGHTDEYPGSIRNQPDLRS</sequence>
<organism evidence="3 4">
    <name type="scientific">Sporothrix epigloea</name>
    <dbReference type="NCBI Taxonomy" id="1892477"/>
    <lineage>
        <taxon>Eukaryota</taxon>
        <taxon>Fungi</taxon>
        <taxon>Dikarya</taxon>
        <taxon>Ascomycota</taxon>
        <taxon>Pezizomycotina</taxon>
        <taxon>Sordariomycetes</taxon>
        <taxon>Sordariomycetidae</taxon>
        <taxon>Ophiostomatales</taxon>
        <taxon>Ophiostomataceae</taxon>
        <taxon>Sporothrix</taxon>
    </lineage>
</organism>
<reference evidence="3 4" key="1">
    <citation type="submission" date="2024-01" db="EMBL/GenBank/DDBJ databases">
        <authorList>
            <person name="Allen C."/>
            <person name="Tagirdzhanova G."/>
        </authorList>
    </citation>
    <scope>NUCLEOTIDE SEQUENCE [LARGE SCALE GENOMIC DNA]</scope>
    <source>
        <strain evidence="3 4">CBS 573.63</strain>
    </source>
</reference>
<dbReference type="InterPro" id="IPR001810">
    <property type="entry name" value="F-box_dom"/>
</dbReference>
<comment type="caution">
    <text evidence="3">The sequence shown here is derived from an EMBL/GenBank/DDBJ whole genome shotgun (WGS) entry which is preliminary data.</text>
</comment>
<feature type="compositionally biased region" description="Low complexity" evidence="1">
    <location>
        <begin position="195"/>
        <end position="249"/>
    </location>
</feature>
<dbReference type="Proteomes" id="UP001642501">
    <property type="component" value="Unassembled WGS sequence"/>
</dbReference>